<dbReference type="EMBL" id="RPDH01000001">
    <property type="protein sequence ID" value="RPE14227.1"/>
    <property type="molecule type" value="Genomic_DNA"/>
</dbReference>
<evidence type="ECO:0000256" key="3">
    <source>
        <dbReference type="ARBA" id="ARBA00023163"/>
    </source>
</evidence>
<dbReference type="InterPro" id="IPR036388">
    <property type="entry name" value="WH-like_DNA-bd_sf"/>
</dbReference>
<accession>A0A3N4QE32</accession>
<evidence type="ECO:0000259" key="4">
    <source>
        <dbReference type="PROSITE" id="PS51118"/>
    </source>
</evidence>
<keyword evidence="3" id="KW-0804">Transcription</keyword>
<comment type="caution">
    <text evidence="5">The sequence shown here is derived from an EMBL/GenBank/DDBJ whole genome shotgun (WGS) entry which is preliminary data.</text>
</comment>
<dbReference type="PANTHER" id="PTHR33204:SF29">
    <property type="entry name" value="TRANSCRIPTIONAL REGULATOR"/>
    <property type="match status" value="1"/>
</dbReference>
<gene>
    <name evidence="5" type="ORF">EGT74_12205</name>
</gene>
<evidence type="ECO:0000313" key="5">
    <source>
        <dbReference type="EMBL" id="RPE14227.1"/>
    </source>
</evidence>
<dbReference type="PROSITE" id="PS51118">
    <property type="entry name" value="HTH_HXLR"/>
    <property type="match status" value="1"/>
</dbReference>
<dbReference type="InterPro" id="IPR036390">
    <property type="entry name" value="WH_DNA-bd_sf"/>
</dbReference>
<sequence length="130" mass="14997">MRKEASTNARNEADILRNCGMAYTLSVIGGRWKPTILFTLLNNGRMRYNELRRSINGISERMLVAQLRELEEDGLVKRIIYPEVPPRVEYELTPAGISTEPMLMCMSDWGNHQRIQKERLVDTSREISVS</sequence>
<reference evidence="5 6" key="1">
    <citation type="submission" date="2018-11" db="EMBL/GenBank/DDBJ databases">
        <title>Chitinophaga lutea sp.nov., isolate from arsenic contaminated soil.</title>
        <authorList>
            <person name="Zong Y."/>
        </authorList>
    </citation>
    <scope>NUCLEOTIDE SEQUENCE [LARGE SCALE GENOMIC DNA]</scope>
    <source>
        <strain evidence="5 6">ZY74</strain>
    </source>
</reference>
<dbReference type="PANTHER" id="PTHR33204">
    <property type="entry name" value="TRANSCRIPTIONAL REGULATOR, MARR FAMILY"/>
    <property type="match status" value="1"/>
</dbReference>
<evidence type="ECO:0000313" key="6">
    <source>
        <dbReference type="Proteomes" id="UP000278351"/>
    </source>
</evidence>
<protein>
    <submittedName>
        <fullName evidence="5">Transcriptional regulator</fullName>
    </submittedName>
</protein>
<dbReference type="RefSeq" id="WP_123846740.1">
    <property type="nucleotide sequence ID" value="NZ_RPDH01000001.1"/>
</dbReference>
<dbReference type="SUPFAM" id="SSF46785">
    <property type="entry name" value="Winged helix' DNA-binding domain"/>
    <property type="match status" value="1"/>
</dbReference>
<evidence type="ECO:0000256" key="2">
    <source>
        <dbReference type="ARBA" id="ARBA00023125"/>
    </source>
</evidence>
<name>A0A3N4QE32_9BACT</name>
<dbReference type="Proteomes" id="UP000278351">
    <property type="component" value="Unassembled WGS sequence"/>
</dbReference>
<evidence type="ECO:0000256" key="1">
    <source>
        <dbReference type="ARBA" id="ARBA00023015"/>
    </source>
</evidence>
<keyword evidence="1" id="KW-0805">Transcription regulation</keyword>
<proteinExistence type="predicted"/>
<dbReference type="Gene3D" id="1.10.10.10">
    <property type="entry name" value="Winged helix-like DNA-binding domain superfamily/Winged helix DNA-binding domain"/>
    <property type="match status" value="1"/>
</dbReference>
<dbReference type="OrthoDB" id="9797599at2"/>
<dbReference type="GO" id="GO:0003677">
    <property type="term" value="F:DNA binding"/>
    <property type="evidence" value="ECO:0007669"/>
    <property type="project" value="UniProtKB-KW"/>
</dbReference>
<organism evidence="5 6">
    <name type="scientific">Chitinophaga lutea</name>
    <dbReference type="NCBI Taxonomy" id="2488634"/>
    <lineage>
        <taxon>Bacteria</taxon>
        <taxon>Pseudomonadati</taxon>
        <taxon>Bacteroidota</taxon>
        <taxon>Chitinophagia</taxon>
        <taxon>Chitinophagales</taxon>
        <taxon>Chitinophagaceae</taxon>
        <taxon>Chitinophaga</taxon>
    </lineage>
</organism>
<dbReference type="AlphaFoldDB" id="A0A3N4QE32"/>
<feature type="domain" description="HTH hxlR-type" evidence="4">
    <location>
        <begin position="19"/>
        <end position="118"/>
    </location>
</feature>
<keyword evidence="2" id="KW-0238">DNA-binding</keyword>
<keyword evidence="6" id="KW-1185">Reference proteome</keyword>
<dbReference type="Pfam" id="PF01638">
    <property type="entry name" value="HxlR"/>
    <property type="match status" value="1"/>
</dbReference>
<dbReference type="InterPro" id="IPR002577">
    <property type="entry name" value="HTH_HxlR"/>
</dbReference>